<evidence type="ECO:0000313" key="2">
    <source>
        <dbReference type="Proteomes" id="UP000247523"/>
    </source>
</evidence>
<dbReference type="Proteomes" id="UP000247523">
    <property type="component" value="Unassembled WGS sequence"/>
</dbReference>
<proteinExistence type="predicted"/>
<dbReference type="RefSeq" id="WP_170123074.1">
    <property type="nucleotide sequence ID" value="NZ_NOKA02000021.1"/>
</dbReference>
<reference evidence="1 2" key="1">
    <citation type="submission" date="2018-05" db="EMBL/GenBank/DDBJ databases">
        <title>Genomic Encyclopedia of Type Strains, Phase IV (KMG-IV): sequencing the most valuable type-strain genomes for metagenomic binning, comparative biology and taxonomic classification.</title>
        <authorList>
            <person name="Goeker M."/>
        </authorList>
    </citation>
    <scope>NUCLEOTIDE SEQUENCE [LARGE SCALE GENOMIC DNA]</scope>
    <source>
        <strain evidence="1 2">DSM 28816</strain>
    </source>
</reference>
<gene>
    <name evidence="1" type="ORF">C8E03_11640</name>
</gene>
<dbReference type="EMBL" id="QICS01000016">
    <property type="protein sequence ID" value="PXV85607.1"/>
    <property type="molecule type" value="Genomic_DNA"/>
</dbReference>
<name>A0A318ERM0_9FIRM</name>
<sequence length="58" mass="6702">MINNEELPIGFTMELAQHSDVLNQFSKLTKEKQNELIEGAKCINSKDAMRDYVINIFK</sequence>
<accession>A0A318ERM0</accession>
<protein>
    <submittedName>
        <fullName evidence="1">Uncharacterized protein</fullName>
    </submittedName>
</protein>
<evidence type="ECO:0000313" key="1">
    <source>
        <dbReference type="EMBL" id="PXV85607.1"/>
    </source>
</evidence>
<comment type="caution">
    <text evidence="1">The sequence shown here is derived from an EMBL/GenBank/DDBJ whole genome shotgun (WGS) entry which is preliminary data.</text>
</comment>
<dbReference type="AlphaFoldDB" id="A0A318ERM0"/>
<organism evidence="1 2">
    <name type="scientific">Lachnotalea glycerini</name>
    <dbReference type="NCBI Taxonomy" id="1763509"/>
    <lineage>
        <taxon>Bacteria</taxon>
        <taxon>Bacillati</taxon>
        <taxon>Bacillota</taxon>
        <taxon>Clostridia</taxon>
        <taxon>Lachnospirales</taxon>
        <taxon>Lachnospiraceae</taxon>
        <taxon>Lachnotalea</taxon>
    </lineage>
</organism>